<reference evidence="1 2" key="1">
    <citation type="submission" date="2013-08" db="EMBL/GenBank/DDBJ databases">
        <authorList>
            <person name="Stouthamer R."/>
            <person name="Nunney L."/>
        </authorList>
    </citation>
    <scope>NUCLEOTIDE SEQUENCE [LARGE SCALE GENOMIC DNA]</scope>
    <source>
        <strain evidence="2">ann-1</strain>
    </source>
</reference>
<dbReference type="RefSeq" id="WP_024748630.1">
    <property type="nucleotide sequence ID" value="NZ_CP006696.1"/>
</dbReference>
<dbReference type="EMBL" id="CP006696">
    <property type="protein sequence ID" value="AIC11072.1"/>
    <property type="molecule type" value="Genomic_DNA"/>
</dbReference>
<name>A0A060HDQ8_XYLFS</name>
<dbReference type="Proteomes" id="UP000027215">
    <property type="component" value="Chromosome"/>
</dbReference>
<dbReference type="KEGG" id="xfs:D934_04010"/>
<sequence length="66" mass="7215">MRELSKVEIEQISGAGVWDDFGRNAGTVFRWFTDGLTLLFSNGLSSLFTAASKVIAANRANANTKY</sequence>
<dbReference type="AlphaFoldDB" id="A0A060HDQ8"/>
<dbReference type="HOGENOM" id="CLU_204752_0_0_6"/>
<evidence type="ECO:0000313" key="2">
    <source>
        <dbReference type="Proteomes" id="UP000027215"/>
    </source>
</evidence>
<organism evidence="1 2">
    <name type="scientific">Xylella fastidiosa subsp. sandyi Ann-1</name>
    <dbReference type="NCBI Taxonomy" id="155920"/>
    <lineage>
        <taxon>Bacteria</taxon>
        <taxon>Pseudomonadati</taxon>
        <taxon>Pseudomonadota</taxon>
        <taxon>Gammaproteobacteria</taxon>
        <taxon>Lysobacterales</taxon>
        <taxon>Lysobacteraceae</taxon>
        <taxon>Xylella</taxon>
    </lineage>
</organism>
<evidence type="ECO:0000313" key="1">
    <source>
        <dbReference type="EMBL" id="AIC11072.1"/>
    </source>
</evidence>
<dbReference type="PATRIC" id="fig|155920.8.peg.966"/>
<protein>
    <submittedName>
        <fullName evidence="1">Uncharacterized protein</fullName>
    </submittedName>
</protein>
<gene>
    <name evidence="1" type="ORF">D934_04010</name>
</gene>
<accession>A0A060HDQ8</accession>
<proteinExistence type="predicted"/>